<accession>A0AAI8GBM8</accession>
<reference evidence="2" key="1">
    <citation type="submission" date="2016-03" db="EMBL/GenBank/DDBJ databases">
        <title>Flavobacterium columnare strain B185, complete genome.</title>
        <authorList>
            <person name="Sundberg L.-R."/>
            <person name="Papponen P."/>
            <person name="Laanto E."/>
        </authorList>
    </citation>
    <scope>NUCLEOTIDE SEQUENCE [LARGE SCALE GENOMIC DNA]</scope>
    <source>
        <strain evidence="2">B185</strain>
    </source>
</reference>
<protein>
    <recommendedName>
        <fullName evidence="3">MORN repeat variant</fullName>
    </recommendedName>
</protein>
<dbReference type="SUPFAM" id="SSF82185">
    <property type="entry name" value="Histone H3 K4-specific methyltransferase SET7/9 N-terminal domain"/>
    <property type="match status" value="1"/>
</dbReference>
<proteinExistence type="predicted"/>
<dbReference type="EMBL" id="CP010992">
    <property type="protein sequence ID" value="AMO20652.1"/>
    <property type="molecule type" value="Genomic_DNA"/>
</dbReference>
<sequence>MKKSTFKFTSLLFISFILYSFQDPFLVKRVSDKDFRYEFFTTNKKKKPKINKDYFWFKGGLIHNSQYGIGGELLDGKFSKFYHSNQLAEQGTFKKGLKTKEWKSWHPNGKIAFIYHWSSGLKHGEYFSFDTEGKMIERGFYKNDLKSKIWIHFERKDTLIYKEGKIVVPKKRKNTIQKTSDTSTKTSFFKRLFRKKNKTHDAQGA</sequence>
<reference evidence="1 2" key="2">
    <citation type="submission" date="2019-05" db="EMBL/GenBank/DDBJ databases">
        <authorList>
            <person name="Ravantti J.J."/>
        </authorList>
    </citation>
    <scope>NUCLEOTIDE SEQUENCE [LARGE SCALE GENOMIC DNA]</scope>
    <source>
        <strain evidence="1 2">B185</strain>
    </source>
</reference>
<dbReference type="AlphaFoldDB" id="A0AAI8GBM8"/>
<dbReference type="InterPro" id="IPR011652">
    <property type="entry name" value="MORN_2"/>
</dbReference>
<gene>
    <name evidence="1" type="ORF">UN65_10175</name>
</gene>
<evidence type="ECO:0008006" key="3">
    <source>
        <dbReference type="Google" id="ProtNLM"/>
    </source>
</evidence>
<dbReference type="Pfam" id="PF07661">
    <property type="entry name" value="MORN_2"/>
    <property type="match status" value="3"/>
</dbReference>
<organism evidence="1 2">
    <name type="scientific">Flavobacterium columnare</name>
    <dbReference type="NCBI Taxonomy" id="996"/>
    <lineage>
        <taxon>Bacteria</taxon>
        <taxon>Pseudomonadati</taxon>
        <taxon>Bacteroidota</taxon>
        <taxon>Flavobacteriia</taxon>
        <taxon>Flavobacteriales</taxon>
        <taxon>Flavobacteriaceae</taxon>
        <taxon>Flavobacterium</taxon>
    </lineage>
</organism>
<dbReference type="Gene3D" id="3.90.930.1">
    <property type="match status" value="1"/>
</dbReference>
<name>A0AAI8GBM8_9FLAO</name>
<evidence type="ECO:0000313" key="1">
    <source>
        <dbReference type="EMBL" id="AMO20652.1"/>
    </source>
</evidence>
<evidence type="ECO:0000313" key="2">
    <source>
        <dbReference type="Proteomes" id="UP000304840"/>
    </source>
</evidence>
<dbReference type="Proteomes" id="UP000304840">
    <property type="component" value="Chromosome"/>
</dbReference>